<dbReference type="Pfam" id="PF05173">
    <property type="entry name" value="DapB_C"/>
    <property type="match status" value="1"/>
</dbReference>
<comment type="similarity">
    <text evidence="1">Belongs to the DapB family.</text>
</comment>
<feature type="domain" description="Dihydrodipicolinate reductase C-terminal" evidence="13">
    <location>
        <begin position="114"/>
        <end position="223"/>
    </location>
</feature>
<dbReference type="AlphaFoldDB" id="A0A2A4WX27"/>
<evidence type="ECO:0000256" key="8">
    <source>
        <dbReference type="ARBA" id="ARBA00037922"/>
    </source>
</evidence>
<proteinExistence type="inferred from homology"/>
<dbReference type="InterPro" id="IPR023940">
    <property type="entry name" value="DHDPR_bac"/>
</dbReference>
<evidence type="ECO:0000256" key="4">
    <source>
        <dbReference type="ARBA" id="ARBA00022915"/>
    </source>
</evidence>
<comment type="catalytic activity">
    <reaction evidence="10">
        <text>(S)-2,3,4,5-tetrahydrodipicolinate + NADP(+) + H2O = (2S,4S)-4-hydroxy-2,3,4,5-tetrahydrodipicolinate + NADPH + H(+)</text>
        <dbReference type="Rhea" id="RHEA:35331"/>
        <dbReference type="ChEBI" id="CHEBI:15377"/>
        <dbReference type="ChEBI" id="CHEBI:15378"/>
        <dbReference type="ChEBI" id="CHEBI:16845"/>
        <dbReference type="ChEBI" id="CHEBI:57783"/>
        <dbReference type="ChEBI" id="CHEBI:58349"/>
        <dbReference type="ChEBI" id="CHEBI:67139"/>
        <dbReference type="EC" id="1.17.1.8"/>
    </reaction>
</comment>
<dbReference type="EC" id="1.17.1.8" evidence="9"/>
<evidence type="ECO:0000313" key="15">
    <source>
        <dbReference type="Proteomes" id="UP000218775"/>
    </source>
</evidence>
<evidence type="ECO:0000256" key="5">
    <source>
        <dbReference type="ARBA" id="ARBA00023002"/>
    </source>
</evidence>
<dbReference type="Proteomes" id="UP000218775">
    <property type="component" value="Unassembled WGS sequence"/>
</dbReference>
<feature type="domain" description="Dihydrodipicolinate reductase N-terminal" evidence="12">
    <location>
        <begin position="1"/>
        <end position="103"/>
    </location>
</feature>
<dbReference type="PIRSF" id="PIRSF000161">
    <property type="entry name" value="DHPR"/>
    <property type="match status" value="1"/>
</dbReference>
<evidence type="ECO:0000256" key="2">
    <source>
        <dbReference type="ARBA" id="ARBA00022605"/>
    </source>
</evidence>
<comment type="caution">
    <text evidence="14">The sequence shown here is derived from an EMBL/GenBank/DDBJ whole genome shotgun (WGS) entry which is preliminary data.</text>
</comment>
<gene>
    <name evidence="14" type="ORF">COB21_06170</name>
</gene>
<dbReference type="InterPro" id="IPR022663">
    <property type="entry name" value="DapB_C"/>
</dbReference>
<dbReference type="InterPro" id="IPR000846">
    <property type="entry name" value="DapB_N"/>
</dbReference>
<dbReference type="PANTHER" id="PTHR20836:SF0">
    <property type="entry name" value="4-HYDROXY-TETRAHYDRODIPICOLINATE REDUCTASE 1, CHLOROPLASTIC-RELATED"/>
    <property type="match status" value="1"/>
</dbReference>
<keyword evidence="6" id="KW-0520">NAD</keyword>
<evidence type="ECO:0000313" key="14">
    <source>
        <dbReference type="EMBL" id="PCI74968.1"/>
    </source>
</evidence>
<evidence type="ECO:0000256" key="6">
    <source>
        <dbReference type="ARBA" id="ARBA00023027"/>
    </source>
</evidence>
<dbReference type="InterPro" id="IPR036291">
    <property type="entry name" value="NAD(P)-bd_dom_sf"/>
</dbReference>
<evidence type="ECO:0000256" key="11">
    <source>
        <dbReference type="ARBA" id="ARBA00049396"/>
    </source>
</evidence>
<name>A0A2A4WX27_UNCAE</name>
<dbReference type="PANTHER" id="PTHR20836">
    <property type="entry name" value="DIHYDRODIPICOLINATE REDUCTASE"/>
    <property type="match status" value="1"/>
</dbReference>
<dbReference type="Gene3D" id="3.40.50.720">
    <property type="entry name" value="NAD(P)-binding Rossmann-like Domain"/>
    <property type="match status" value="1"/>
</dbReference>
<comment type="pathway">
    <text evidence="8">Amino-acid biosynthesis; L-lysine biosynthesis via DAP pathway; (S)-tetrahydrodipicolinate from L-aspartate: step 4/4.</text>
</comment>
<dbReference type="Gene3D" id="3.30.360.10">
    <property type="entry name" value="Dihydrodipicolinate Reductase, domain 2"/>
    <property type="match status" value="1"/>
</dbReference>
<evidence type="ECO:0000256" key="7">
    <source>
        <dbReference type="ARBA" id="ARBA00023154"/>
    </source>
</evidence>
<organism evidence="14 15">
    <name type="scientific">Aerophobetes bacterium</name>
    <dbReference type="NCBI Taxonomy" id="2030807"/>
    <lineage>
        <taxon>Bacteria</taxon>
        <taxon>Candidatus Aerophobota</taxon>
    </lineage>
</organism>
<comment type="catalytic activity">
    <reaction evidence="11">
        <text>(S)-2,3,4,5-tetrahydrodipicolinate + NAD(+) + H2O = (2S,4S)-4-hydroxy-2,3,4,5-tetrahydrodipicolinate + NADH + H(+)</text>
        <dbReference type="Rhea" id="RHEA:35323"/>
        <dbReference type="ChEBI" id="CHEBI:15377"/>
        <dbReference type="ChEBI" id="CHEBI:15378"/>
        <dbReference type="ChEBI" id="CHEBI:16845"/>
        <dbReference type="ChEBI" id="CHEBI:57540"/>
        <dbReference type="ChEBI" id="CHEBI:57945"/>
        <dbReference type="ChEBI" id="CHEBI:67139"/>
        <dbReference type="EC" id="1.17.1.8"/>
    </reaction>
</comment>
<dbReference type="GO" id="GO:0009089">
    <property type="term" value="P:lysine biosynthetic process via diaminopimelate"/>
    <property type="evidence" value="ECO:0007669"/>
    <property type="project" value="InterPro"/>
</dbReference>
<keyword evidence="3" id="KW-0521">NADP</keyword>
<keyword evidence="7" id="KW-0457">Lysine biosynthesis</keyword>
<evidence type="ECO:0000256" key="9">
    <source>
        <dbReference type="ARBA" id="ARBA00038983"/>
    </source>
</evidence>
<dbReference type="GO" id="GO:0008839">
    <property type="term" value="F:4-hydroxy-tetrahydrodipicolinate reductase"/>
    <property type="evidence" value="ECO:0007669"/>
    <property type="project" value="UniProtKB-EC"/>
</dbReference>
<keyword evidence="2" id="KW-0028">Amino-acid biosynthesis</keyword>
<protein>
    <recommendedName>
        <fullName evidence="9">4-hydroxy-tetrahydrodipicolinate reductase</fullName>
        <ecNumber evidence="9">1.17.1.8</ecNumber>
    </recommendedName>
</protein>
<reference evidence="15" key="1">
    <citation type="submission" date="2017-08" db="EMBL/GenBank/DDBJ databases">
        <title>A dynamic microbial community with high functional redundancy inhabits the cold, oxic subseafloor aquifer.</title>
        <authorList>
            <person name="Tully B.J."/>
            <person name="Wheat C.G."/>
            <person name="Glazer B.T."/>
            <person name="Huber J.A."/>
        </authorList>
    </citation>
    <scope>NUCLEOTIDE SEQUENCE [LARGE SCALE GENOMIC DNA]</scope>
</reference>
<evidence type="ECO:0000259" key="13">
    <source>
        <dbReference type="Pfam" id="PF05173"/>
    </source>
</evidence>
<dbReference type="SUPFAM" id="SSF51735">
    <property type="entry name" value="NAD(P)-binding Rossmann-fold domains"/>
    <property type="match status" value="1"/>
</dbReference>
<dbReference type="Pfam" id="PF01113">
    <property type="entry name" value="DapB_N"/>
    <property type="match status" value="1"/>
</dbReference>
<evidence type="ECO:0000256" key="3">
    <source>
        <dbReference type="ARBA" id="ARBA00022857"/>
    </source>
</evidence>
<evidence type="ECO:0000259" key="12">
    <source>
        <dbReference type="Pfam" id="PF01113"/>
    </source>
</evidence>
<keyword evidence="4" id="KW-0220">Diaminopimelate biosynthesis</keyword>
<evidence type="ECO:0000256" key="1">
    <source>
        <dbReference type="ARBA" id="ARBA00006642"/>
    </source>
</evidence>
<accession>A0A2A4WX27</accession>
<dbReference type="EMBL" id="NVUK01000060">
    <property type="protein sequence ID" value="PCI74968.1"/>
    <property type="molecule type" value="Genomic_DNA"/>
</dbReference>
<sequence>MNIAIIGFGRLGASLERQIVKEGHSVTLKVSKPLKEEDVAALEKTDLIYVLVPPTALLTTALFLAKIKKPVVIGTTQWPLDQKASIFKAFKDGGSPMLYGANFSLSVILLKKSMELFLQAAEKVGEEFSIRGLERHHEGKVDAPSGTANAWHQDLKAYSQDPMPAFSYQREGDEKGFHQIYMENEGNVLAWSHRAKERSIFAQGALLAGLWLIDKQGVFTFEHYVETLL</sequence>
<dbReference type="GO" id="GO:0019877">
    <property type="term" value="P:diaminopimelate biosynthetic process"/>
    <property type="evidence" value="ECO:0007669"/>
    <property type="project" value="UniProtKB-KW"/>
</dbReference>
<evidence type="ECO:0000256" key="10">
    <source>
        <dbReference type="ARBA" id="ARBA00049080"/>
    </source>
</evidence>
<keyword evidence="5" id="KW-0560">Oxidoreductase</keyword>
<dbReference type="SUPFAM" id="SSF55347">
    <property type="entry name" value="Glyceraldehyde-3-phosphate dehydrogenase-like, C-terminal domain"/>
    <property type="match status" value="1"/>
</dbReference>